<gene>
    <name evidence="1" type="ORF">PVBG_04783</name>
</gene>
<evidence type="ECO:0000313" key="2">
    <source>
        <dbReference type="Proteomes" id="UP000053327"/>
    </source>
</evidence>
<reference evidence="1 2" key="1">
    <citation type="submission" date="2011-08" db="EMBL/GenBank/DDBJ databases">
        <title>The Genome Sequence of Plasmodium vivax Brazil I.</title>
        <authorList>
            <consortium name="The Broad Institute Genome Sequencing Platform"/>
            <consortium name="The Broad Institute Genome Sequencing Center for Infectious Disease"/>
            <person name="Neafsey D."/>
            <person name="Carlton J."/>
            <person name="Barnwell J."/>
            <person name="Collins W."/>
            <person name="Escalante A."/>
            <person name="Mullikin J."/>
            <person name="Saul A."/>
            <person name="Guigo R."/>
            <person name="Camara F."/>
            <person name="Young S.K."/>
            <person name="Zeng Q."/>
            <person name="Gargeya S."/>
            <person name="Fitzgerald M."/>
            <person name="Haas B."/>
            <person name="Abouelleil A."/>
            <person name="Alvarado L."/>
            <person name="Arachchi H.M."/>
            <person name="Berlin A."/>
            <person name="Brown A."/>
            <person name="Chapman S.B."/>
            <person name="Chen Z."/>
            <person name="Dunbar C."/>
            <person name="Freedman E."/>
            <person name="Gearin G."/>
            <person name="Gellesch M."/>
            <person name="Goldberg J."/>
            <person name="Griggs A."/>
            <person name="Gujja S."/>
            <person name="Heiman D."/>
            <person name="Howarth C."/>
            <person name="Larson L."/>
            <person name="Lui A."/>
            <person name="MacDonald P.J.P."/>
            <person name="Montmayeur A."/>
            <person name="Murphy C."/>
            <person name="Neiman D."/>
            <person name="Pearson M."/>
            <person name="Priest M."/>
            <person name="Roberts A."/>
            <person name="Saif S."/>
            <person name="Shea T."/>
            <person name="Shenoy N."/>
            <person name="Sisk P."/>
            <person name="Stolte C."/>
            <person name="Sykes S."/>
            <person name="Wortman J."/>
            <person name="Nusbaum C."/>
            <person name="Birren B."/>
        </authorList>
    </citation>
    <scope>NUCLEOTIDE SEQUENCE [LARGE SCALE GENOMIC DNA]</scope>
    <source>
        <strain evidence="1 2">Brazil I</strain>
    </source>
</reference>
<evidence type="ECO:0000313" key="1">
    <source>
        <dbReference type="EMBL" id="KMZ88574.1"/>
    </source>
</evidence>
<organism evidence="1 2">
    <name type="scientific">Plasmodium vivax (strain Brazil I)</name>
    <dbReference type="NCBI Taxonomy" id="1033975"/>
    <lineage>
        <taxon>Eukaryota</taxon>
        <taxon>Sar</taxon>
        <taxon>Alveolata</taxon>
        <taxon>Apicomplexa</taxon>
        <taxon>Aconoidasida</taxon>
        <taxon>Haemosporida</taxon>
        <taxon>Plasmodiidae</taxon>
        <taxon>Plasmodium</taxon>
        <taxon>Plasmodium (Plasmodium)</taxon>
    </lineage>
</organism>
<dbReference type="Proteomes" id="UP000053327">
    <property type="component" value="Unassembled WGS sequence"/>
</dbReference>
<dbReference type="EMBL" id="KQ234761">
    <property type="protein sequence ID" value="KMZ88574.1"/>
    <property type="molecule type" value="Genomic_DNA"/>
</dbReference>
<accession>A0A0J9T0C3</accession>
<sequence>MKQLSDNNEEHKVFCFKLVRNLGCYAPNTEFFDPTFERCNILYNWLYHSSQKEKITDDIIKKCFDDYIDQINKMTGAFKCSYDYYKNMYLEPIKINILNLFDNNIQTIRQILIGRDDSKKIQCRKFVCECVKIYKHMNDTYCHNGRGKQENSSNTCSKLNDFKRSYTLLHSNGGLSNLNIPSLDYIDRDFIAKCPSDEGKITLSLHEAKTLQPLFGNGLNTVAQGPSNSLTEVTPLGNEDNSMKKNITTTIGTVAGASSVLAFLYKVNIIFYINIYRILLYNDYGIFSY</sequence>
<protein>
    <submittedName>
        <fullName evidence="1">Uncharacterized protein</fullName>
    </submittedName>
</protein>
<dbReference type="AlphaFoldDB" id="A0A0J9T0C3"/>
<proteinExistence type="predicted"/>
<name>A0A0J9T0C3_PLAV1</name>